<feature type="compositionally biased region" description="Low complexity" evidence="1">
    <location>
        <begin position="280"/>
        <end position="298"/>
    </location>
</feature>
<name>S3D4S2_GLAL2</name>
<feature type="signal peptide" evidence="2">
    <location>
        <begin position="1"/>
        <end position="21"/>
    </location>
</feature>
<accession>S3D4S2</accession>
<dbReference type="KEGG" id="glz:GLAREA_07904"/>
<proteinExistence type="predicted"/>
<feature type="chain" id="PRO_5004519493" evidence="2">
    <location>
        <begin position="22"/>
        <end position="1140"/>
    </location>
</feature>
<sequence length="1140" mass="122984">MFTRGIICYLALLSLMSISIASSLPSDTTISDNLVTGVEMVDDFEDVDDSDQVEVFVEGDADSTTTWSTSSSLRSSTGTSTLRTSIRTSTSTSFRSTSSSSSTSSRDIILSISTSDTSTTVSDTAISTRNGDIGTFSNSIIITSTDVSTSGDTITSSSDVMTTSSDAITSSDIVISTGSSNTILSVSSGDTITSTSTSSSNSPSDAVTSTSSTSLRSSSISSSDSVTSTSTISTSTGRSSTPASATDSELFSILSASSIEGTTTVSSLSSTVSEIESQKISGEGATSSSSSTIGPPITDTYDSAAPATKSPSNLVTPSESDSQSSRQSTSVSSPSLTTDDPLSQQSMPSSILFNSSMTVTRFSTTSHHRAPSSSVEYAVSTSTSQIVSNNSNPQTLTSQHTSVSSSHLVSNITGLKTIASPSVSPSWISVFASGIAASTLVTAVVNQTRLQVSGSGAAPTSASNDSDITSQLSDMANVHAIPWDDHVERHNGSIPIADGNMTAPDELYFAFTQANIDESKVIDFYESEVQKIHKEAVSRGQDLTHGGGEWRVMNIQLFNATNTLCGPLLPACHGLPSLKDLQDRLPGEQNRAHVRRLHFISEFEYLLHQHDIIAYRQLVTRVIRAVLVKVKDIITSGTFQQKESDTQRCKAIGQAIDASVSVLITAASIVLGGELATTWDAAKGIADIGQRFVAFEKGETFKGSGVLFRSLKYGMAIQHDIFGRLVSHFASPGMPHGGIKSKWLTTGVSTNPFCTTFSGDYPDLNEENIEALKKVVHEFFEDTLDKFANEYFDTMYNGAGPDKDGQTMTSLMMRNRQWTGRDSVIETLNQAVDKRHGPMTTWVIERLLGEVASQDRNMMICVLSDTTCSDPKSPKFKHNGVYLEPTPLLDGVKMLGDTTIYDLMRQSFEHYRRFGNAEPEMDIGDKGSSERKLGFGGFHLPVCMSPHGISRDITVWNGKNAYLIPMICGGPTGEETQLFFDRMGLSLGSPQRDDKWRTETVPRYFWVMDPGPMTWFSGLCHHDLRWPKRSETGRIKNGAHPLCSSILGQLQDMSFEEGNRWFCSEAPEPSQVRLDAGREVYLSQSHPIADIVYPYASMCKDFNKRCPTSKAGRCDIKHYSYLGNGTEYMPGNPRLDGDED</sequence>
<feature type="compositionally biased region" description="Low complexity" evidence="1">
    <location>
        <begin position="316"/>
        <end position="341"/>
    </location>
</feature>
<keyword evidence="4" id="KW-1185">Reference proteome</keyword>
<dbReference type="eggNOG" id="KOG1216">
    <property type="taxonomic scope" value="Eukaryota"/>
</dbReference>
<evidence type="ECO:0000313" key="4">
    <source>
        <dbReference type="Proteomes" id="UP000016922"/>
    </source>
</evidence>
<evidence type="ECO:0000256" key="2">
    <source>
        <dbReference type="SAM" id="SignalP"/>
    </source>
</evidence>
<gene>
    <name evidence="3" type="ORF">GLAREA_07904</name>
</gene>
<organism evidence="3 4">
    <name type="scientific">Glarea lozoyensis (strain ATCC 20868 / MF5171)</name>
    <dbReference type="NCBI Taxonomy" id="1116229"/>
    <lineage>
        <taxon>Eukaryota</taxon>
        <taxon>Fungi</taxon>
        <taxon>Dikarya</taxon>
        <taxon>Ascomycota</taxon>
        <taxon>Pezizomycotina</taxon>
        <taxon>Leotiomycetes</taxon>
        <taxon>Helotiales</taxon>
        <taxon>Helotiaceae</taxon>
        <taxon>Glarea</taxon>
    </lineage>
</organism>
<dbReference type="Proteomes" id="UP000016922">
    <property type="component" value="Unassembled WGS sequence"/>
</dbReference>
<dbReference type="EMBL" id="KE145359">
    <property type="protein sequence ID" value="EPE32770.1"/>
    <property type="molecule type" value="Genomic_DNA"/>
</dbReference>
<dbReference type="AlphaFoldDB" id="S3D4S2"/>
<dbReference type="OrthoDB" id="3508681at2759"/>
<reference evidence="3 4" key="1">
    <citation type="journal article" date="2013" name="BMC Genomics">
        <title>Genomics-driven discovery of the pneumocandin biosynthetic gene cluster in the fungus Glarea lozoyensis.</title>
        <authorList>
            <person name="Chen L."/>
            <person name="Yue Q."/>
            <person name="Zhang X."/>
            <person name="Xiang M."/>
            <person name="Wang C."/>
            <person name="Li S."/>
            <person name="Che Y."/>
            <person name="Ortiz-Lopez F.J."/>
            <person name="Bills G.F."/>
            <person name="Liu X."/>
            <person name="An Z."/>
        </authorList>
    </citation>
    <scope>NUCLEOTIDE SEQUENCE [LARGE SCALE GENOMIC DNA]</scope>
    <source>
        <strain evidence="4">ATCC 20868 / MF5171</strain>
    </source>
</reference>
<feature type="region of interest" description="Disordered" evidence="1">
    <location>
        <begin position="278"/>
        <end position="349"/>
    </location>
</feature>
<dbReference type="HOGENOM" id="CLU_277863_0_0_1"/>
<evidence type="ECO:0000313" key="3">
    <source>
        <dbReference type="EMBL" id="EPE32770.1"/>
    </source>
</evidence>
<dbReference type="GeneID" id="19466956"/>
<dbReference type="RefSeq" id="XP_008080782.1">
    <property type="nucleotide sequence ID" value="XM_008082591.1"/>
</dbReference>
<feature type="region of interest" description="Disordered" evidence="1">
    <location>
        <begin position="189"/>
        <end position="245"/>
    </location>
</feature>
<protein>
    <submittedName>
        <fullName evidence="3">Uncharacterized protein</fullName>
    </submittedName>
</protein>
<evidence type="ECO:0000256" key="1">
    <source>
        <dbReference type="SAM" id="MobiDB-lite"/>
    </source>
</evidence>
<keyword evidence="2" id="KW-0732">Signal</keyword>
<feature type="compositionally biased region" description="Low complexity" evidence="1">
    <location>
        <begin position="189"/>
        <end position="241"/>
    </location>
</feature>
<feature type="region of interest" description="Disordered" evidence="1">
    <location>
        <begin position="67"/>
        <end position="87"/>
    </location>
</feature>